<keyword evidence="5 18" id="KW-0479">Metal-binding</keyword>
<dbReference type="EMBL" id="JBHRVA010000002">
    <property type="protein sequence ID" value="MFC3301744.1"/>
    <property type="molecule type" value="Genomic_DNA"/>
</dbReference>
<dbReference type="PROSITE" id="PS51385">
    <property type="entry name" value="YJEF_N"/>
    <property type="match status" value="1"/>
</dbReference>
<evidence type="ECO:0000256" key="5">
    <source>
        <dbReference type="ARBA" id="ARBA00022723"/>
    </source>
</evidence>
<comment type="function">
    <text evidence="14 19">Bifunctional enzyme that catalyzes the epimerization of the S- and R-forms of NAD(P)HX and the dehydration of the S-form of NAD(P)HX at the expense of ADP, which is converted to AMP. This allows the repair of both epimers of NAD(P)HX, a damaged form of NAD(P)H that is a result of enzymatic or heat-dependent hydration.</text>
</comment>
<feature type="binding site" evidence="18">
    <location>
        <position position="121"/>
    </location>
    <ligand>
        <name>K(+)</name>
        <dbReference type="ChEBI" id="CHEBI:29103"/>
    </ligand>
</feature>
<comment type="cofactor">
    <cofactor evidence="17">
        <name>Mg(2+)</name>
        <dbReference type="ChEBI" id="CHEBI:18420"/>
    </cofactor>
</comment>
<feature type="binding site" evidence="17">
    <location>
        <position position="315"/>
    </location>
    <ligand>
        <name>(6S)-NADPHX</name>
        <dbReference type="ChEBI" id="CHEBI:64076"/>
    </ligand>
</feature>
<keyword evidence="6 17" id="KW-0547">Nucleotide-binding</keyword>
<comment type="caution">
    <text evidence="22">The sequence shown here is derived from an EMBL/GenBank/DDBJ whole genome shotgun (WGS) entry which is preliminary data.</text>
</comment>
<comment type="similarity">
    <text evidence="17">Belongs to the NnrD/CARKD family.</text>
</comment>
<gene>
    <name evidence="17" type="primary">nnrD</name>
    <name evidence="18" type="synonym">nnrE</name>
    <name evidence="22" type="ORF">ACFONP_03270</name>
</gene>
<dbReference type="EC" id="5.1.99.6" evidence="19"/>
<evidence type="ECO:0000256" key="2">
    <source>
        <dbReference type="ARBA" id="ARBA00000909"/>
    </source>
</evidence>
<evidence type="ECO:0000256" key="9">
    <source>
        <dbReference type="ARBA" id="ARBA00022958"/>
    </source>
</evidence>
<keyword evidence="10 17" id="KW-0520">NAD</keyword>
<evidence type="ECO:0000259" key="21">
    <source>
        <dbReference type="PROSITE" id="PS51385"/>
    </source>
</evidence>
<evidence type="ECO:0000256" key="4">
    <source>
        <dbReference type="ARBA" id="ARBA00009524"/>
    </source>
</evidence>
<evidence type="ECO:0000256" key="19">
    <source>
        <dbReference type="PIRNR" id="PIRNR017184"/>
    </source>
</evidence>
<comment type="similarity">
    <text evidence="3 19">In the N-terminal section; belongs to the NnrE/AIBP family.</text>
</comment>
<proteinExistence type="inferred from homology"/>
<comment type="catalytic activity">
    <reaction evidence="1 18 19">
        <text>(6R)-NADHX = (6S)-NADHX</text>
        <dbReference type="Rhea" id="RHEA:32215"/>
        <dbReference type="ChEBI" id="CHEBI:64074"/>
        <dbReference type="ChEBI" id="CHEBI:64075"/>
        <dbReference type="EC" id="5.1.99.6"/>
    </reaction>
</comment>
<comment type="catalytic activity">
    <reaction evidence="16 17 19">
        <text>(6S)-NADPHX + ADP = AMP + phosphate + NADPH + H(+)</text>
        <dbReference type="Rhea" id="RHEA:32235"/>
        <dbReference type="ChEBI" id="CHEBI:15378"/>
        <dbReference type="ChEBI" id="CHEBI:43474"/>
        <dbReference type="ChEBI" id="CHEBI:57783"/>
        <dbReference type="ChEBI" id="CHEBI:64076"/>
        <dbReference type="ChEBI" id="CHEBI:456215"/>
        <dbReference type="ChEBI" id="CHEBI:456216"/>
        <dbReference type="EC" id="4.2.1.136"/>
    </reaction>
</comment>
<evidence type="ECO:0000256" key="10">
    <source>
        <dbReference type="ARBA" id="ARBA00023027"/>
    </source>
</evidence>
<dbReference type="PANTHER" id="PTHR12592:SF0">
    <property type="entry name" value="ATP-DEPENDENT (S)-NAD(P)H-HYDRATE DEHYDRATASE"/>
    <property type="match status" value="1"/>
</dbReference>
<dbReference type="InterPro" id="IPR030677">
    <property type="entry name" value="Nnr"/>
</dbReference>
<evidence type="ECO:0000256" key="7">
    <source>
        <dbReference type="ARBA" id="ARBA00022840"/>
    </source>
</evidence>
<feature type="binding site" evidence="18">
    <location>
        <begin position="65"/>
        <end position="69"/>
    </location>
    <ligand>
        <name>(6S)-NADPHX</name>
        <dbReference type="ChEBI" id="CHEBI:64076"/>
    </ligand>
</feature>
<comment type="cofactor">
    <cofactor evidence="18 19">
        <name>K(+)</name>
        <dbReference type="ChEBI" id="CHEBI:29103"/>
    </cofactor>
    <text evidence="18 19">Binds 1 potassium ion per subunit.</text>
</comment>
<evidence type="ECO:0000313" key="22">
    <source>
        <dbReference type="EMBL" id="MFC3301744.1"/>
    </source>
</evidence>
<feature type="binding site" evidence="18">
    <location>
        <position position="66"/>
    </location>
    <ligand>
        <name>K(+)</name>
        <dbReference type="ChEBI" id="CHEBI:29103"/>
    </ligand>
</feature>
<evidence type="ECO:0000256" key="6">
    <source>
        <dbReference type="ARBA" id="ARBA00022741"/>
    </source>
</evidence>
<keyword evidence="7 17" id="KW-0067">ATP-binding</keyword>
<evidence type="ECO:0000259" key="20">
    <source>
        <dbReference type="PROSITE" id="PS51383"/>
    </source>
</evidence>
<comment type="caution">
    <text evidence="18">Lacks conserved residue(s) required for the propagation of feature annotation.</text>
</comment>
<dbReference type="HAMAP" id="MF_01966">
    <property type="entry name" value="NADHX_epimerase"/>
    <property type="match status" value="1"/>
</dbReference>
<dbReference type="Gene3D" id="3.40.1190.20">
    <property type="match status" value="1"/>
</dbReference>
<feature type="domain" description="YjeF C-terminal" evidence="20">
    <location>
        <begin position="218"/>
        <end position="482"/>
    </location>
</feature>
<dbReference type="PIRSF" id="PIRSF017184">
    <property type="entry name" value="Nnr"/>
    <property type="match status" value="1"/>
</dbReference>
<keyword evidence="11 18" id="KW-0413">Isomerase</keyword>
<sequence length="484" mass="49805">MAFDAEATKRCSLMTPDAMAEADRRTIAAGTPETTLIDRAARASLRVLRSEFTRRPVTILCGPGNNGADGLRLGEMLVDAGWPIEVICLGEPPSAERHRGLDGRLRPTGTFAPGPGALVVDALFGAGLSRPVEGEARALIEKLEFAGASVLSIDLPSGIDGATGEVLGIAPQADVTVTFHRLKPGHLLGEGARRCGKVFCADIGLQYREGDASALHNAPELWRHLLANGARETHKYERGHTVVVGGPGFMGSASRLSAYGASVSGAGAVTYLAPLSSAEFAGTVFDAVMVRPMTGPEALEELAEGKASSIVIGPGMGHGALSRDCLHTALASGLPCVVDADALTLYEDEPSKLFSALHEGCVLTPHEGEFARLFKGVEGDKLSRAKAAAARCGATVLLKGSTTVIAGDGLPVINTNGSRSLATAGSGDVLAGLIGGILAQSVAPREAAAAGAWIHAEAARSAGPSLNADRLPRRIAGVIDRLVS</sequence>
<evidence type="ECO:0000256" key="17">
    <source>
        <dbReference type="HAMAP-Rule" id="MF_01965"/>
    </source>
</evidence>
<feature type="binding site" evidence="18">
    <location>
        <begin position="125"/>
        <end position="131"/>
    </location>
    <ligand>
        <name>(6S)-NADPHX</name>
        <dbReference type="ChEBI" id="CHEBI:64076"/>
    </ligand>
</feature>
<evidence type="ECO:0000256" key="3">
    <source>
        <dbReference type="ARBA" id="ARBA00006001"/>
    </source>
</evidence>
<keyword evidence="9 18" id="KW-0630">Potassium</keyword>
<feature type="binding site" evidence="17">
    <location>
        <begin position="399"/>
        <end position="403"/>
    </location>
    <ligand>
        <name>AMP</name>
        <dbReference type="ChEBI" id="CHEBI:456215"/>
    </ligand>
</feature>
<keyword evidence="8 17" id="KW-0521">NADP</keyword>
<keyword evidence="23" id="KW-1185">Reference proteome</keyword>
<evidence type="ECO:0000256" key="15">
    <source>
        <dbReference type="ARBA" id="ARBA00048238"/>
    </source>
</evidence>
<evidence type="ECO:0000256" key="14">
    <source>
        <dbReference type="ARBA" id="ARBA00025153"/>
    </source>
</evidence>
<dbReference type="SUPFAM" id="SSF53613">
    <property type="entry name" value="Ribokinase-like"/>
    <property type="match status" value="1"/>
</dbReference>
<comment type="similarity">
    <text evidence="4 19">In the C-terminal section; belongs to the NnrD/CARKD family.</text>
</comment>
<comment type="subunit">
    <text evidence="17">Homotetramer.</text>
</comment>
<evidence type="ECO:0000256" key="1">
    <source>
        <dbReference type="ARBA" id="ARBA00000013"/>
    </source>
</evidence>
<dbReference type="InterPro" id="IPR000631">
    <property type="entry name" value="CARKD"/>
</dbReference>
<feature type="binding site" evidence="17">
    <location>
        <position position="427"/>
    </location>
    <ligand>
        <name>AMP</name>
        <dbReference type="ChEBI" id="CHEBI:456215"/>
    </ligand>
</feature>
<accession>A0ABV7MAK3</accession>
<comment type="catalytic activity">
    <reaction evidence="2 18 19">
        <text>(6R)-NADPHX = (6S)-NADPHX</text>
        <dbReference type="Rhea" id="RHEA:32227"/>
        <dbReference type="ChEBI" id="CHEBI:64076"/>
        <dbReference type="ChEBI" id="CHEBI:64077"/>
        <dbReference type="EC" id="5.1.99.6"/>
    </reaction>
</comment>
<dbReference type="Pfam" id="PF03853">
    <property type="entry name" value="YjeF_N"/>
    <property type="match status" value="1"/>
</dbReference>
<dbReference type="InterPro" id="IPR004443">
    <property type="entry name" value="YjeF_N_dom"/>
</dbReference>
<dbReference type="Gene3D" id="3.40.50.10260">
    <property type="entry name" value="YjeF N-terminal domain"/>
    <property type="match status" value="1"/>
</dbReference>
<dbReference type="InterPro" id="IPR036652">
    <property type="entry name" value="YjeF_N_dom_sf"/>
</dbReference>
<dbReference type="CDD" id="cd01171">
    <property type="entry name" value="YXKO-related"/>
    <property type="match status" value="1"/>
</dbReference>
<feature type="binding site" evidence="17">
    <location>
        <position position="253"/>
    </location>
    <ligand>
        <name>(6S)-NADPHX</name>
        <dbReference type="ChEBI" id="CHEBI:64076"/>
    </ligand>
</feature>
<evidence type="ECO:0000256" key="8">
    <source>
        <dbReference type="ARBA" id="ARBA00022857"/>
    </source>
</evidence>
<dbReference type="Proteomes" id="UP001595607">
    <property type="component" value="Unassembled WGS sequence"/>
</dbReference>
<comment type="catalytic activity">
    <reaction evidence="15 17 19">
        <text>(6S)-NADHX + ADP = AMP + phosphate + NADH + H(+)</text>
        <dbReference type="Rhea" id="RHEA:32223"/>
        <dbReference type="ChEBI" id="CHEBI:15378"/>
        <dbReference type="ChEBI" id="CHEBI:43474"/>
        <dbReference type="ChEBI" id="CHEBI:57945"/>
        <dbReference type="ChEBI" id="CHEBI:64074"/>
        <dbReference type="ChEBI" id="CHEBI:456215"/>
        <dbReference type="ChEBI" id="CHEBI:456216"/>
        <dbReference type="EC" id="4.2.1.136"/>
    </reaction>
</comment>
<evidence type="ECO:0000313" key="23">
    <source>
        <dbReference type="Proteomes" id="UP001595607"/>
    </source>
</evidence>
<evidence type="ECO:0000256" key="18">
    <source>
        <dbReference type="HAMAP-Rule" id="MF_01966"/>
    </source>
</evidence>
<name>A0ABV7MAK3_9PROT</name>
<reference evidence="23" key="1">
    <citation type="journal article" date="2019" name="Int. J. Syst. Evol. Microbiol.">
        <title>The Global Catalogue of Microorganisms (GCM) 10K type strain sequencing project: providing services to taxonomists for standard genome sequencing and annotation.</title>
        <authorList>
            <consortium name="The Broad Institute Genomics Platform"/>
            <consortium name="The Broad Institute Genome Sequencing Center for Infectious Disease"/>
            <person name="Wu L."/>
            <person name="Ma J."/>
        </authorList>
    </citation>
    <scope>NUCLEOTIDE SEQUENCE [LARGE SCALE GENOMIC DNA]</scope>
    <source>
        <strain evidence="23">KCTC 22245</strain>
    </source>
</reference>
<protein>
    <recommendedName>
        <fullName evidence="19">Bifunctional NAD(P)H-hydrate repair enzyme</fullName>
    </recommendedName>
    <alternativeName>
        <fullName evidence="19">Nicotinamide nucleotide repair protein</fullName>
    </alternativeName>
    <domain>
        <recommendedName>
            <fullName evidence="19">ADP-dependent (S)-NAD(P)H-hydrate dehydratase</fullName>
            <ecNumber evidence="19">4.2.1.136</ecNumber>
        </recommendedName>
        <alternativeName>
            <fullName evidence="19">ADP-dependent NAD(P)HX dehydratase</fullName>
        </alternativeName>
    </domain>
    <domain>
        <recommendedName>
            <fullName evidence="19">NAD(P)H-hydrate epimerase</fullName>
            <ecNumber evidence="19">5.1.99.6</ecNumber>
        </recommendedName>
    </domain>
</protein>
<dbReference type="NCBIfam" id="TIGR00196">
    <property type="entry name" value="yjeF_cterm"/>
    <property type="match status" value="1"/>
</dbReference>
<dbReference type="SUPFAM" id="SSF64153">
    <property type="entry name" value="YjeF N-terminal domain-like"/>
    <property type="match status" value="1"/>
</dbReference>
<dbReference type="PANTHER" id="PTHR12592">
    <property type="entry name" value="ATP-DEPENDENT (S)-NAD(P)H-HYDRATE DEHYDRATASE FAMILY MEMBER"/>
    <property type="match status" value="1"/>
</dbReference>
<evidence type="ECO:0000256" key="16">
    <source>
        <dbReference type="ARBA" id="ARBA00049209"/>
    </source>
</evidence>
<comment type="similarity">
    <text evidence="18">Belongs to the NnrE/AIBP family.</text>
</comment>
<dbReference type="RefSeq" id="WP_189573331.1">
    <property type="nucleotide sequence ID" value="NZ_BMXU01000001.1"/>
</dbReference>
<dbReference type="InterPro" id="IPR029056">
    <property type="entry name" value="Ribokinase-like"/>
</dbReference>
<feature type="binding site" evidence="18">
    <location>
        <position position="157"/>
    </location>
    <ligand>
        <name>K(+)</name>
        <dbReference type="ChEBI" id="CHEBI:29103"/>
    </ligand>
</feature>
<feature type="binding site" evidence="18">
    <location>
        <position position="154"/>
    </location>
    <ligand>
        <name>(6S)-NADPHX</name>
        <dbReference type="ChEBI" id="CHEBI:64076"/>
    </ligand>
</feature>
<dbReference type="HAMAP" id="MF_01965">
    <property type="entry name" value="NADHX_dehydratase"/>
    <property type="match status" value="1"/>
</dbReference>
<keyword evidence="13" id="KW-0511">Multifunctional enzyme</keyword>
<evidence type="ECO:0000256" key="13">
    <source>
        <dbReference type="ARBA" id="ARBA00023268"/>
    </source>
</evidence>
<dbReference type="EC" id="4.2.1.136" evidence="19"/>
<evidence type="ECO:0000256" key="11">
    <source>
        <dbReference type="ARBA" id="ARBA00023235"/>
    </source>
</evidence>
<dbReference type="Pfam" id="PF01256">
    <property type="entry name" value="Carb_kinase"/>
    <property type="match status" value="1"/>
</dbReference>
<evidence type="ECO:0000256" key="12">
    <source>
        <dbReference type="ARBA" id="ARBA00023239"/>
    </source>
</evidence>
<organism evidence="22 23">
    <name type="scientific">Parvularcula lutaonensis</name>
    <dbReference type="NCBI Taxonomy" id="491923"/>
    <lineage>
        <taxon>Bacteria</taxon>
        <taxon>Pseudomonadati</taxon>
        <taxon>Pseudomonadota</taxon>
        <taxon>Alphaproteobacteria</taxon>
        <taxon>Parvularculales</taxon>
        <taxon>Parvularculaceae</taxon>
        <taxon>Parvularcula</taxon>
    </lineage>
</organism>
<feature type="domain" description="YjeF N-terminal" evidence="21">
    <location>
        <begin position="19"/>
        <end position="211"/>
    </location>
</feature>
<keyword evidence="12 17" id="KW-0456">Lyase</keyword>
<comment type="function">
    <text evidence="17">Catalyzes the dehydration of the S-form of NAD(P)HX at the expense of ADP, which is converted to AMP. Together with NAD(P)HX epimerase, which catalyzes the epimerization of the S- and R-forms, the enzyme allows the repair of both epimers of NAD(P)HX, a damaged form of NAD(P)H that is a result of enzymatic or heat-dependent hydration.</text>
</comment>
<feature type="binding site" evidence="17">
    <location>
        <position position="428"/>
    </location>
    <ligand>
        <name>(6S)-NADPHX</name>
        <dbReference type="ChEBI" id="CHEBI:64076"/>
    </ligand>
</feature>
<comment type="function">
    <text evidence="18">Catalyzes the epimerization of the S- and R-forms of NAD(P)HX, a damaged form of NAD(P)H that is a result of enzymatic or heat-dependent hydration. This is a prerequisite for the S-specific NAD(P)H-hydrate dehydratase to allow the repair of both epimers of NAD(P)HX.</text>
</comment>
<dbReference type="PROSITE" id="PS01050">
    <property type="entry name" value="YJEF_C_2"/>
    <property type="match status" value="1"/>
</dbReference>
<feature type="binding site" evidence="17">
    <location>
        <position position="366"/>
    </location>
    <ligand>
        <name>(6S)-NADPHX</name>
        <dbReference type="ChEBI" id="CHEBI:64076"/>
    </ligand>
</feature>
<dbReference type="PROSITE" id="PS51383">
    <property type="entry name" value="YJEF_C_3"/>
    <property type="match status" value="1"/>
</dbReference>
<dbReference type="InterPro" id="IPR017953">
    <property type="entry name" value="Carbohydrate_kinase_pred_CS"/>
</dbReference>
<dbReference type="NCBIfam" id="TIGR00197">
    <property type="entry name" value="yjeF_nterm"/>
    <property type="match status" value="1"/>
</dbReference>